<evidence type="ECO:0000256" key="2">
    <source>
        <dbReference type="ARBA" id="ARBA00022729"/>
    </source>
</evidence>
<dbReference type="Proteomes" id="UP001596058">
    <property type="component" value="Unassembled WGS sequence"/>
</dbReference>
<feature type="domain" description="Amine oxidase" evidence="6">
    <location>
        <begin position="23"/>
        <end position="493"/>
    </location>
</feature>
<evidence type="ECO:0000256" key="4">
    <source>
        <dbReference type="ARBA" id="ARBA00022857"/>
    </source>
</evidence>
<dbReference type="RefSeq" id="WP_379516398.1">
    <property type="nucleotide sequence ID" value="NZ_JBHSPA010000027.1"/>
</dbReference>
<keyword evidence="4" id="KW-0521">NADP</keyword>
<reference evidence="8" key="1">
    <citation type="journal article" date="2019" name="Int. J. Syst. Evol. Microbiol.">
        <title>The Global Catalogue of Microorganisms (GCM) 10K type strain sequencing project: providing services to taxonomists for standard genome sequencing and annotation.</title>
        <authorList>
            <consortium name="The Broad Institute Genomics Platform"/>
            <consortium name="The Broad Institute Genome Sequencing Center for Infectious Disease"/>
            <person name="Wu L."/>
            <person name="Ma J."/>
        </authorList>
    </citation>
    <scope>NUCLEOTIDE SEQUENCE [LARGE SCALE GENOMIC DNA]</scope>
    <source>
        <strain evidence="8">CCUG 53903</strain>
    </source>
</reference>
<accession>A0ABW1CMY3</accession>
<dbReference type="InterPro" id="IPR036188">
    <property type="entry name" value="FAD/NAD-bd_sf"/>
</dbReference>
<keyword evidence="1" id="KW-0285">Flavoprotein</keyword>
<dbReference type="PANTHER" id="PTHR46091">
    <property type="entry name" value="BLR7054 PROTEIN"/>
    <property type="match status" value="1"/>
</dbReference>
<keyword evidence="2" id="KW-0732">Signal</keyword>
<gene>
    <name evidence="7" type="ORF">ACFPZ3_23725</name>
</gene>
<name>A0ABW1CMY3_9ACTN</name>
<evidence type="ECO:0000313" key="8">
    <source>
        <dbReference type="Proteomes" id="UP001596058"/>
    </source>
</evidence>
<dbReference type="Gene3D" id="3.50.50.60">
    <property type="entry name" value="FAD/NAD(P)-binding domain"/>
    <property type="match status" value="2"/>
</dbReference>
<sequence length="513" mass="55531">MQEHAPQHPRDTAYDVVVVGAGIGGLSAAACLARAGRKVLVVEQSSGVGGYAHAFKRGPYTFDPAMSVFPQGHDHALPAALLDWLGVRERCRFVPLESNYRAVFPDYEIETPFGLEAFTEVHCERFPRYAGKLREFFALCRTLHKQAHELPPQIGLSGLDEAARRFPVLFEHIRSTTGEVLDAYFDDPLVKAVVSVSWPYLGSPPSRLDFVTFSTVLNVYLEGCFYPEGGFQSLADALLEGMSRAGGELVLNRSVTGIPIENGRAAGVELDGGDLVRAGTVISNADATTTFEELVGAEHMPGGFMKRLRRMKPSPSGVIVFVATTLDLPALGAAHEVFRPLHLDHDRSYEDLLAGRPSGMYGTVPTMASPSLAPDGQHLLIVHCLAPYDIGRPWKGEIDAYTDQVLDAFEPVFPGLRESITYLETAGPPALQRHSRNRDGAAYGWENIPSQTGGKRSPHVTPVEGLLLSGHWTQPGTGSLRALVSGAHTAQLALRLSGRPAIAFDHPDFPPAA</sequence>
<proteinExistence type="predicted"/>
<protein>
    <submittedName>
        <fullName evidence="7">Phytoene desaturase family protein</fullName>
    </submittedName>
</protein>
<evidence type="ECO:0000313" key="7">
    <source>
        <dbReference type="EMBL" id="MFC5826892.1"/>
    </source>
</evidence>
<organism evidence="7 8">
    <name type="scientific">Nonomuraea insulae</name>
    <dbReference type="NCBI Taxonomy" id="1616787"/>
    <lineage>
        <taxon>Bacteria</taxon>
        <taxon>Bacillati</taxon>
        <taxon>Actinomycetota</taxon>
        <taxon>Actinomycetes</taxon>
        <taxon>Streptosporangiales</taxon>
        <taxon>Streptosporangiaceae</taxon>
        <taxon>Nonomuraea</taxon>
    </lineage>
</organism>
<comment type="caution">
    <text evidence="7">The sequence shown here is derived from an EMBL/GenBank/DDBJ whole genome shotgun (WGS) entry which is preliminary data.</text>
</comment>
<dbReference type="Pfam" id="PF01593">
    <property type="entry name" value="Amino_oxidase"/>
    <property type="match status" value="1"/>
</dbReference>
<dbReference type="EMBL" id="JBHSPA010000027">
    <property type="protein sequence ID" value="MFC5826892.1"/>
    <property type="molecule type" value="Genomic_DNA"/>
</dbReference>
<evidence type="ECO:0000256" key="5">
    <source>
        <dbReference type="ARBA" id="ARBA00023027"/>
    </source>
</evidence>
<keyword evidence="5" id="KW-0520">NAD</keyword>
<evidence type="ECO:0000259" key="6">
    <source>
        <dbReference type="Pfam" id="PF01593"/>
    </source>
</evidence>
<evidence type="ECO:0000256" key="3">
    <source>
        <dbReference type="ARBA" id="ARBA00022827"/>
    </source>
</evidence>
<dbReference type="InterPro" id="IPR002937">
    <property type="entry name" value="Amino_oxidase"/>
</dbReference>
<dbReference type="InterPro" id="IPR052206">
    <property type="entry name" value="Retinol_saturase"/>
</dbReference>
<dbReference type="PANTHER" id="PTHR46091:SF3">
    <property type="entry name" value="AMINE OXIDASE DOMAIN-CONTAINING PROTEIN"/>
    <property type="match status" value="1"/>
</dbReference>
<keyword evidence="3" id="KW-0274">FAD</keyword>
<keyword evidence="8" id="KW-1185">Reference proteome</keyword>
<dbReference type="SUPFAM" id="SSF51905">
    <property type="entry name" value="FAD/NAD(P)-binding domain"/>
    <property type="match status" value="1"/>
</dbReference>
<evidence type="ECO:0000256" key="1">
    <source>
        <dbReference type="ARBA" id="ARBA00022630"/>
    </source>
</evidence>